<dbReference type="Proteomes" id="UP000183997">
    <property type="component" value="Unassembled WGS sequence"/>
</dbReference>
<proteinExistence type="predicted"/>
<sequence>MVKIALDPGHGGKDPGASGNSLIKKDLTLDLAGRVSLKLKNYEDVEIKVIRMDDRYLSLSERAAMANKEKADFFLSIHVNAGGGTGFESFVYTGAGDKTRTLHTMIHAEIRKYLDSKGITDRGCKSANFQVLRETSMPAMLVECLFVDNVRDAALLKQEETLDGFAGAIVAGLVRAFSLVPKQPENDLITAVKTLQYYGVIGSPDYWLANAMSGKQVAGENAAALIIKMAAKLR</sequence>
<dbReference type="AlphaFoldDB" id="A0A1M6PVE2"/>
<gene>
    <name evidence="3" type="ORF">SAMN02745123_00733</name>
</gene>
<dbReference type="OrthoDB" id="9772024at2"/>
<dbReference type="Gene3D" id="3.40.630.40">
    <property type="entry name" value="Zn-dependent exopeptidases"/>
    <property type="match status" value="1"/>
</dbReference>
<dbReference type="GO" id="GO:0008745">
    <property type="term" value="F:N-acetylmuramoyl-L-alanine amidase activity"/>
    <property type="evidence" value="ECO:0007669"/>
    <property type="project" value="InterPro"/>
</dbReference>
<dbReference type="InterPro" id="IPR002508">
    <property type="entry name" value="MurNAc-LAA_cat"/>
</dbReference>
<name>A0A1M6PVE2_9FIRM</name>
<keyword evidence="4" id="KW-1185">Reference proteome</keyword>
<dbReference type="GO" id="GO:0030288">
    <property type="term" value="C:outer membrane-bounded periplasmic space"/>
    <property type="evidence" value="ECO:0007669"/>
    <property type="project" value="TreeGrafter"/>
</dbReference>
<dbReference type="Pfam" id="PF01520">
    <property type="entry name" value="Amidase_3"/>
    <property type="match status" value="1"/>
</dbReference>
<evidence type="ECO:0000313" key="3">
    <source>
        <dbReference type="EMBL" id="SHK11925.1"/>
    </source>
</evidence>
<dbReference type="STRING" id="1121421.SAMN02745123_00733"/>
<dbReference type="RefSeq" id="WP_072911036.1">
    <property type="nucleotide sequence ID" value="NZ_FRAR01000007.1"/>
</dbReference>
<dbReference type="EMBL" id="FRAR01000007">
    <property type="protein sequence ID" value="SHK11925.1"/>
    <property type="molecule type" value="Genomic_DNA"/>
</dbReference>
<protein>
    <submittedName>
        <fullName evidence="3">N-acetylmuramoyl-L-alanine amidase</fullName>
    </submittedName>
</protein>
<evidence type="ECO:0000313" key="4">
    <source>
        <dbReference type="Proteomes" id="UP000183997"/>
    </source>
</evidence>
<dbReference type="CDD" id="cd02696">
    <property type="entry name" value="MurNAc-LAA"/>
    <property type="match status" value="1"/>
</dbReference>
<dbReference type="SUPFAM" id="SSF53187">
    <property type="entry name" value="Zn-dependent exopeptidases"/>
    <property type="match status" value="1"/>
</dbReference>
<dbReference type="PANTHER" id="PTHR30404:SF0">
    <property type="entry name" value="N-ACETYLMURAMOYL-L-ALANINE AMIDASE AMIC"/>
    <property type="match status" value="1"/>
</dbReference>
<dbReference type="PANTHER" id="PTHR30404">
    <property type="entry name" value="N-ACETYLMURAMOYL-L-ALANINE AMIDASE"/>
    <property type="match status" value="1"/>
</dbReference>
<organism evidence="3 4">
    <name type="scientific">Desulforamulus aeronauticus DSM 10349</name>
    <dbReference type="NCBI Taxonomy" id="1121421"/>
    <lineage>
        <taxon>Bacteria</taxon>
        <taxon>Bacillati</taxon>
        <taxon>Bacillota</taxon>
        <taxon>Clostridia</taxon>
        <taxon>Eubacteriales</taxon>
        <taxon>Peptococcaceae</taxon>
        <taxon>Desulforamulus</taxon>
    </lineage>
</organism>
<accession>A0A1M6PVE2</accession>
<feature type="domain" description="MurNAc-LAA" evidence="2">
    <location>
        <begin position="63"/>
        <end position="174"/>
    </location>
</feature>
<evidence type="ECO:0000256" key="1">
    <source>
        <dbReference type="ARBA" id="ARBA00022801"/>
    </source>
</evidence>
<keyword evidence="1" id="KW-0378">Hydrolase</keyword>
<dbReference type="GO" id="GO:0009253">
    <property type="term" value="P:peptidoglycan catabolic process"/>
    <property type="evidence" value="ECO:0007669"/>
    <property type="project" value="InterPro"/>
</dbReference>
<dbReference type="InterPro" id="IPR050695">
    <property type="entry name" value="N-acetylmuramoyl_amidase_3"/>
</dbReference>
<evidence type="ECO:0000259" key="2">
    <source>
        <dbReference type="SMART" id="SM00646"/>
    </source>
</evidence>
<dbReference type="SMART" id="SM00646">
    <property type="entry name" value="Ami_3"/>
    <property type="match status" value="1"/>
</dbReference>
<reference evidence="4" key="1">
    <citation type="submission" date="2016-11" db="EMBL/GenBank/DDBJ databases">
        <authorList>
            <person name="Varghese N."/>
            <person name="Submissions S."/>
        </authorList>
    </citation>
    <scope>NUCLEOTIDE SEQUENCE [LARGE SCALE GENOMIC DNA]</scope>
    <source>
        <strain evidence="4">DSM 10349</strain>
    </source>
</reference>